<dbReference type="InterPro" id="IPR005366">
    <property type="entry name" value="EMC8/9"/>
</dbReference>
<dbReference type="EMBL" id="HBGG01002553">
    <property type="protein sequence ID" value="CAD9199096.1"/>
    <property type="molecule type" value="Transcribed_RNA"/>
</dbReference>
<evidence type="ECO:0000259" key="2">
    <source>
        <dbReference type="PROSITE" id="PS50249"/>
    </source>
</evidence>
<dbReference type="PANTHER" id="PTHR12941:SF10">
    <property type="entry name" value="ER MEMBRANE PROTEIN COMPLEX SUBUNIT 8_9 HOMOLOG"/>
    <property type="match status" value="1"/>
</dbReference>
<proteinExistence type="inferred from homology"/>
<accession>A0A7S1SHT8</accession>
<evidence type="ECO:0000256" key="1">
    <source>
        <dbReference type="ARBA" id="ARBA00007461"/>
    </source>
</evidence>
<feature type="domain" description="MPN" evidence="2">
    <location>
        <begin position="5"/>
        <end position="148"/>
    </location>
</feature>
<comment type="similarity">
    <text evidence="1">Belongs to the EMC8/EMC9 family.</text>
</comment>
<dbReference type="GO" id="GO:0072546">
    <property type="term" value="C:EMC complex"/>
    <property type="evidence" value="ECO:0007669"/>
    <property type="project" value="InterPro"/>
</dbReference>
<name>A0A7S1SHT8_9CHLO</name>
<reference evidence="3" key="1">
    <citation type="submission" date="2021-01" db="EMBL/GenBank/DDBJ databases">
        <authorList>
            <person name="Corre E."/>
            <person name="Pelletier E."/>
            <person name="Niang G."/>
            <person name="Scheremetjew M."/>
            <person name="Finn R."/>
            <person name="Kale V."/>
            <person name="Holt S."/>
            <person name="Cochrane G."/>
            <person name="Meng A."/>
            <person name="Brown T."/>
            <person name="Cohen L."/>
        </authorList>
    </citation>
    <scope>NUCLEOTIDE SEQUENCE</scope>
    <source>
        <strain evidence="3">PLY429</strain>
    </source>
</reference>
<sequence>MGNQYMLGRSAIIKLVLHAAKFPHTAVNGVLLGSVSGGSAGEQQVDIVDAVPLFHSHHSLAPALEVALAQIEAQGKAAGGLSIVGYYHANERFDDGEPSVVAKRIADAISNNCPAACLLQVDSLEVQNYLQRDGAKVCELYTRDRGWNKKSGLKYSDIGVPDILADYLRDNRQARLVDFEEHLEDIEKDWMNPTLLQ</sequence>
<organism evidence="3">
    <name type="scientific">Tetraselmis chuii</name>
    <dbReference type="NCBI Taxonomy" id="63592"/>
    <lineage>
        <taxon>Eukaryota</taxon>
        <taxon>Viridiplantae</taxon>
        <taxon>Chlorophyta</taxon>
        <taxon>core chlorophytes</taxon>
        <taxon>Chlorodendrophyceae</taxon>
        <taxon>Chlorodendrales</taxon>
        <taxon>Chlorodendraceae</taxon>
        <taxon>Tetraselmis</taxon>
    </lineage>
</organism>
<evidence type="ECO:0000313" key="3">
    <source>
        <dbReference type="EMBL" id="CAD9199096.1"/>
    </source>
</evidence>
<protein>
    <recommendedName>
        <fullName evidence="2">MPN domain-containing protein</fullName>
    </recommendedName>
</protein>
<dbReference type="PROSITE" id="PS50249">
    <property type="entry name" value="MPN"/>
    <property type="match status" value="1"/>
</dbReference>
<gene>
    <name evidence="3" type="ORF">TCHU04912_LOCUS1329</name>
</gene>
<dbReference type="PANTHER" id="PTHR12941">
    <property type="entry name" value="ER MEMBRANE PROTEIN COMPLEX"/>
    <property type="match status" value="1"/>
</dbReference>
<dbReference type="Pfam" id="PF03665">
    <property type="entry name" value="UPF0172"/>
    <property type="match status" value="1"/>
</dbReference>
<dbReference type="AlphaFoldDB" id="A0A7S1SHT8"/>
<dbReference type="CDD" id="cd08060">
    <property type="entry name" value="MPN_UPF0172"/>
    <property type="match status" value="1"/>
</dbReference>
<dbReference type="InterPro" id="IPR037518">
    <property type="entry name" value="MPN"/>
</dbReference>